<evidence type="ECO:0000313" key="2">
    <source>
        <dbReference type="Proteomes" id="UP000782610"/>
    </source>
</evidence>
<reference evidence="1" key="1">
    <citation type="submission" date="2020-07" db="EMBL/GenBank/DDBJ databases">
        <title>Huge and variable diversity of episymbiotic CPR bacteria and DPANN archaea in groundwater ecosystems.</title>
        <authorList>
            <person name="He C.Y."/>
            <person name="Keren R."/>
            <person name="Whittaker M."/>
            <person name="Farag I.F."/>
            <person name="Doudna J."/>
            <person name="Cate J.H.D."/>
            <person name="Banfield J.F."/>
        </authorList>
    </citation>
    <scope>NUCLEOTIDE SEQUENCE</scope>
    <source>
        <strain evidence="1">NC_groundwater_1586_Pr3_B-0.1um_66_15</strain>
    </source>
</reference>
<dbReference type="AlphaFoldDB" id="A0A933NZ28"/>
<accession>A0A933NZ28</accession>
<sequence>MPDEIDSMRQLDLIFGALDDTARVRVFYWAASKYGYPTKETNIRGTQESIRGVGINEKSLDGELGDFADFYHSASPSDNAGRALVASYWLSETTKGEPFQSQTLNALLKDLGFQVGNITDALSTCMRAKPSWIVQTRKSGSSKQARKTYKITDAGKRRVVQMLTGNEQA</sequence>
<dbReference type="EMBL" id="JACRAF010000027">
    <property type="protein sequence ID" value="MBI4922087.1"/>
    <property type="molecule type" value="Genomic_DNA"/>
</dbReference>
<name>A0A933NZ28_9HYPH</name>
<dbReference type="Proteomes" id="UP000782610">
    <property type="component" value="Unassembled WGS sequence"/>
</dbReference>
<proteinExistence type="predicted"/>
<gene>
    <name evidence="1" type="ORF">HY834_10080</name>
</gene>
<evidence type="ECO:0000313" key="1">
    <source>
        <dbReference type="EMBL" id="MBI4922087.1"/>
    </source>
</evidence>
<protein>
    <submittedName>
        <fullName evidence="1">Uncharacterized protein</fullName>
    </submittedName>
</protein>
<comment type="caution">
    <text evidence="1">The sequence shown here is derived from an EMBL/GenBank/DDBJ whole genome shotgun (WGS) entry which is preliminary data.</text>
</comment>
<organism evidence="1 2">
    <name type="scientific">Devosia nanyangense</name>
    <dbReference type="NCBI Taxonomy" id="1228055"/>
    <lineage>
        <taxon>Bacteria</taxon>
        <taxon>Pseudomonadati</taxon>
        <taxon>Pseudomonadota</taxon>
        <taxon>Alphaproteobacteria</taxon>
        <taxon>Hyphomicrobiales</taxon>
        <taxon>Devosiaceae</taxon>
        <taxon>Devosia</taxon>
    </lineage>
</organism>